<dbReference type="GeneID" id="30147698"/>
<dbReference type="EMBL" id="KV454439">
    <property type="protein sequence ID" value="ODQ77603.1"/>
    <property type="molecule type" value="Genomic_DNA"/>
</dbReference>
<dbReference type="AlphaFoldDB" id="A0A1E3QIQ6"/>
<sequence>MSPSRSRSPAYCPCTRRNWTPKRLLCAPFGYGPDINQTCINQDTETCQNGASDNVLD</sequence>
<reference evidence="2" key="1">
    <citation type="submission" date="2016-05" db="EMBL/GenBank/DDBJ databases">
        <title>Comparative genomics of biotechnologically important yeasts.</title>
        <authorList>
            <consortium name="DOE Joint Genome Institute"/>
            <person name="Riley R."/>
            <person name="Haridas S."/>
            <person name="Wolfe K.H."/>
            <person name="Lopes M.R."/>
            <person name="Hittinger C.T."/>
            <person name="Goker M."/>
            <person name="Salamov A."/>
            <person name="Wisecaver J."/>
            <person name="Long T.M."/>
            <person name="Aerts A.L."/>
            <person name="Barry K."/>
            <person name="Choi C."/>
            <person name="Clum A."/>
            <person name="Coughlan A.Y."/>
            <person name="Deshpande S."/>
            <person name="Douglass A.P."/>
            <person name="Hanson S.J."/>
            <person name="Klenk H.-P."/>
            <person name="Labutti K."/>
            <person name="Lapidus A."/>
            <person name="Lindquist E."/>
            <person name="Lipzen A."/>
            <person name="Meier-Kolthoff J.P."/>
            <person name="Ohm R.A."/>
            <person name="Otillar R.P."/>
            <person name="Pangilinan J."/>
            <person name="Peng Y."/>
            <person name="Rokas A."/>
            <person name="Rosa C.A."/>
            <person name="Scheuner C."/>
            <person name="Sibirny A.A."/>
            <person name="Slot J.C."/>
            <person name="Stielow J.B."/>
            <person name="Sun H."/>
            <person name="Kurtzman C.P."/>
            <person name="Blackwell M."/>
            <person name="Grigoriev I.V."/>
            <person name="Jeffries T.W."/>
        </authorList>
    </citation>
    <scope>NUCLEOTIDE SEQUENCE [LARGE SCALE GENOMIC DNA]</scope>
    <source>
        <strain evidence="2">NRRL Y-12698</strain>
    </source>
</reference>
<evidence type="ECO:0000313" key="2">
    <source>
        <dbReference type="Proteomes" id="UP000094336"/>
    </source>
</evidence>
<proteinExistence type="predicted"/>
<gene>
    <name evidence="1" type="ORF">BABINDRAFT_163331</name>
</gene>
<dbReference type="RefSeq" id="XP_018982931.1">
    <property type="nucleotide sequence ID" value="XM_019129845.1"/>
</dbReference>
<name>A0A1E3QIQ6_9ASCO</name>
<evidence type="ECO:0000313" key="1">
    <source>
        <dbReference type="EMBL" id="ODQ77603.1"/>
    </source>
</evidence>
<accession>A0A1E3QIQ6</accession>
<protein>
    <submittedName>
        <fullName evidence="1">Uncharacterized protein</fullName>
    </submittedName>
</protein>
<dbReference type="Proteomes" id="UP000094336">
    <property type="component" value="Unassembled WGS sequence"/>
</dbReference>
<keyword evidence="2" id="KW-1185">Reference proteome</keyword>
<organism evidence="1 2">
    <name type="scientific">Babjeviella inositovora NRRL Y-12698</name>
    <dbReference type="NCBI Taxonomy" id="984486"/>
    <lineage>
        <taxon>Eukaryota</taxon>
        <taxon>Fungi</taxon>
        <taxon>Dikarya</taxon>
        <taxon>Ascomycota</taxon>
        <taxon>Saccharomycotina</taxon>
        <taxon>Pichiomycetes</taxon>
        <taxon>Serinales incertae sedis</taxon>
        <taxon>Babjeviella</taxon>
    </lineage>
</organism>